<evidence type="ECO:0000313" key="3">
    <source>
        <dbReference type="Proteomes" id="UP000286415"/>
    </source>
</evidence>
<sequence length="464" mass="49438">MSITLDRLDECSETWMGIFAINFAGDSPVSPLVKLISPSAPTAPNDVRFNVDRRTRKIHITWKDTSVCPTTNYTLSDVQKGWLVTTVNREAYLDFGVPCYHYQIHIKGANTGGQGPASDVIRFFTPHNFDAPTNVRVTTEPSVPDVEVSWLATGVCHSIQYMVTLYVAGVIVKTEVTESLNVILRDLEKCKPSSITVKKYTQWWSGDESGRTEFQIPGVPSAPKLIGATTEQNVPSATVSWTYDGACTSTDFLVTVYATAESVPEPVRASGLSTSIGGLPMCVDLVFGVVGRNQFGSGQETKSSPIRIDAVPSAPKLIEATTEQNVSSATVSWTYDGACTSTDFLVTVYTTAGSVPEPVRASGLSTSIGGLPMCVDLVFGVVGRNQFGSGQETKSSPIRIDAVPSAPKLIGATTEQNVPSATVSWTYDGACTSTDFLVTVYTTAGSVPEPVRASGLSTSIGGLP</sequence>
<dbReference type="AlphaFoldDB" id="A0A8T1N0L7"/>
<dbReference type="InterPro" id="IPR013783">
    <property type="entry name" value="Ig-like_fold"/>
</dbReference>
<dbReference type="EMBL" id="NIRI02000005">
    <property type="protein sequence ID" value="KAG5454850.1"/>
    <property type="molecule type" value="Genomic_DNA"/>
</dbReference>
<dbReference type="InterPro" id="IPR003961">
    <property type="entry name" value="FN3_dom"/>
</dbReference>
<proteinExistence type="predicted"/>
<feature type="non-terminal residue" evidence="2">
    <location>
        <position position="464"/>
    </location>
</feature>
<evidence type="ECO:0000313" key="2">
    <source>
        <dbReference type="EMBL" id="KAG5454850.1"/>
    </source>
</evidence>
<dbReference type="OrthoDB" id="10610604at2759"/>
<reference evidence="2 3" key="1">
    <citation type="journal article" date="2018" name="Biotechnol. Adv.">
        <title>Improved genomic resources and new bioinformatic workflow for the carcinogenic parasite Clonorchis sinensis: Biotechnological implications.</title>
        <authorList>
            <person name="Wang D."/>
            <person name="Korhonen P.K."/>
            <person name="Gasser R.B."/>
            <person name="Young N.D."/>
        </authorList>
    </citation>
    <scope>NUCLEOTIDE SEQUENCE [LARGE SCALE GENOMIC DNA]</scope>
    <source>
        <strain evidence="2">Cs-k2</strain>
    </source>
</reference>
<gene>
    <name evidence="2" type="ORF">CSKR_111467</name>
</gene>
<protein>
    <recommendedName>
        <fullName evidence="1">Fibronectin type-III domain-containing protein</fullName>
    </recommendedName>
</protein>
<reference evidence="2 3" key="2">
    <citation type="journal article" date="2021" name="Genomics">
        <title>High-quality reference genome for Clonorchis sinensis.</title>
        <authorList>
            <person name="Young N.D."/>
            <person name="Stroehlein A.J."/>
            <person name="Kinkar L."/>
            <person name="Wang T."/>
            <person name="Sohn W.M."/>
            <person name="Chang B.C.H."/>
            <person name="Kaur P."/>
            <person name="Weisz D."/>
            <person name="Dudchenko O."/>
            <person name="Aiden E.L."/>
            <person name="Korhonen P.K."/>
            <person name="Gasser R.B."/>
        </authorList>
    </citation>
    <scope>NUCLEOTIDE SEQUENCE [LARGE SCALE GENOMIC DNA]</scope>
    <source>
        <strain evidence="2">Cs-k2</strain>
    </source>
</reference>
<feature type="domain" description="Fibronectin type-III" evidence="1">
    <location>
        <begin position="311"/>
        <end position="405"/>
    </location>
</feature>
<keyword evidence="3" id="KW-1185">Reference proteome</keyword>
<comment type="caution">
    <text evidence="2">The sequence shown here is derived from an EMBL/GenBank/DDBJ whole genome shotgun (WGS) entry which is preliminary data.</text>
</comment>
<dbReference type="Proteomes" id="UP000286415">
    <property type="component" value="Unassembled WGS sequence"/>
</dbReference>
<organism evidence="2 3">
    <name type="scientific">Clonorchis sinensis</name>
    <name type="common">Chinese liver fluke</name>
    <dbReference type="NCBI Taxonomy" id="79923"/>
    <lineage>
        <taxon>Eukaryota</taxon>
        <taxon>Metazoa</taxon>
        <taxon>Spiralia</taxon>
        <taxon>Lophotrochozoa</taxon>
        <taxon>Platyhelminthes</taxon>
        <taxon>Trematoda</taxon>
        <taxon>Digenea</taxon>
        <taxon>Opisthorchiida</taxon>
        <taxon>Opisthorchiata</taxon>
        <taxon>Opisthorchiidae</taxon>
        <taxon>Clonorchis</taxon>
    </lineage>
</organism>
<dbReference type="Gene3D" id="2.60.40.10">
    <property type="entry name" value="Immunoglobulins"/>
    <property type="match status" value="1"/>
</dbReference>
<dbReference type="SMART" id="SM00060">
    <property type="entry name" value="FN3"/>
    <property type="match status" value="4"/>
</dbReference>
<dbReference type="PROSITE" id="PS50853">
    <property type="entry name" value="FN3"/>
    <property type="match status" value="1"/>
</dbReference>
<name>A0A8T1N0L7_CLOSI</name>
<dbReference type="SUPFAM" id="SSF49265">
    <property type="entry name" value="Fibronectin type III"/>
    <property type="match status" value="2"/>
</dbReference>
<dbReference type="PANTHER" id="PTHR47135:SF1">
    <property type="entry name" value="FIBRONECTIN TYPE III DOMAIN-CONTAINING PROTEIN 7"/>
    <property type="match status" value="1"/>
</dbReference>
<dbReference type="PANTHER" id="PTHR47135">
    <property type="entry name" value="FIBRONECTIN TYPE III DOMAIN-CONTAINING PROTEIN 7"/>
    <property type="match status" value="1"/>
</dbReference>
<evidence type="ECO:0000259" key="1">
    <source>
        <dbReference type="PROSITE" id="PS50853"/>
    </source>
</evidence>
<dbReference type="InterPro" id="IPR036116">
    <property type="entry name" value="FN3_sf"/>
</dbReference>
<accession>A0A8T1N0L7</accession>